<evidence type="ECO:0000259" key="3">
    <source>
        <dbReference type="PROSITE" id="PS50113"/>
    </source>
</evidence>
<dbReference type="SMART" id="SM00091">
    <property type="entry name" value="PAS"/>
    <property type="match status" value="2"/>
</dbReference>
<reference evidence="6 7" key="1">
    <citation type="journal article" date="2008" name="Genome Biol.">
        <title>The complete genome, comparative and functional analysis of Stenotrophomonas maltophilia reveals an organism heavily shielded by drug resistance determinants.</title>
        <authorList>
            <person name="Crossman L.C."/>
            <person name="Gould V.C."/>
            <person name="Dow J.M."/>
            <person name="Vernikos G.S."/>
            <person name="Okazaki A."/>
            <person name="Sebaihia M."/>
            <person name="Saunders D."/>
            <person name="Arrowsmith C."/>
            <person name="Carver T."/>
            <person name="Peters N."/>
            <person name="Adlem E."/>
            <person name="Kerhornou A."/>
            <person name="Lord A."/>
            <person name="Murphy L."/>
            <person name="Seeger K."/>
            <person name="Squares R."/>
            <person name="Rutter S."/>
            <person name="Quail M.A."/>
            <person name="Rajandream M.A."/>
            <person name="Harris D."/>
            <person name="Churcher C."/>
            <person name="Bentley S.D."/>
            <person name="Parkhill J."/>
            <person name="Thomson N.R."/>
            <person name="Avison M.B."/>
        </authorList>
    </citation>
    <scope>NUCLEOTIDE SEQUENCE [LARGE SCALE GENOMIC DNA]</scope>
    <source>
        <strain evidence="6 7">K279a</strain>
    </source>
</reference>
<dbReference type="Proteomes" id="UP000008840">
    <property type="component" value="Chromosome"/>
</dbReference>
<keyword evidence="1" id="KW-1133">Transmembrane helix</keyword>
<organism evidence="6 7">
    <name type="scientific">Stenotrophomonas maltophilia (strain K279a)</name>
    <dbReference type="NCBI Taxonomy" id="522373"/>
    <lineage>
        <taxon>Bacteria</taxon>
        <taxon>Pseudomonadati</taxon>
        <taxon>Pseudomonadota</taxon>
        <taxon>Gammaproteobacteria</taxon>
        <taxon>Lysobacterales</taxon>
        <taxon>Lysobacteraceae</taxon>
        <taxon>Stenotrophomonas</taxon>
        <taxon>Stenotrophomonas maltophilia group</taxon>
    </lineage>
</organism>
<dbReference type="CDD" id="cd01948">
    <property type="entry name" value="EAL"/>
    <property type="match status" value="1"/>
</dbReference>
<feature type="domain" description="PAC" evidence="3">
    <location>
        <begin position="459"/>
        <end position="510"/>
    </location>
</feature>
<dbReference type="PANTHER" id="PTHR44757:SF2">
    <property type="entry name" value="BIOFILM ARCHITECTURE MAINTENANCE PROTEIN MBAA"/>
    <property type="match status" value="1"/>
</dbReference>
<feature type="transmembrane region" description="Helical" evidence="1">
    <location>
        <begin position="84"/>
        <end position="105"/>
    </location>
</feature>
<evidence type="ECO:0000259" key="2">
    <source>
        <dbReference type="PROSITE" id="PS50112"/>
    </source>
</evidence>
<dbReference type="PROSITE" id="PS50113">
    <property type="entry name" value="PAC"/>
    <property type="match status" value="1"/>
</dbReference>
<dbReference type="SMART" id="SM00086">
    <property type="entry name" value="PAC"/>
    <property type="match status" value="2"/>
</dbReference>
<feature type="domain" description="GGDEF" evidence="5">
    <location>
        <begin position="660"/>
        <end position="790"/>
    </location>
</feature>
<dbReference type="InterPro" id="IPR035919">
    <property type="entry name" value="EAL_sf"/>
</dbReference>
<keyword evidence="1" id="KW-0472">Membrane</keyword>
<dbReference type="EnsemblBacteria" id="CAQ44140">
    <property type="protein sequence ID" value="CAQ44140"/>
    <property type="gene ID" value="Smlt0551"/>
</dbReference>
<dbReference type="InterPro" id="IPR001633">
    <property type="entry name" value="EAL_dom"/>
</dbReference>
<dbReference type="NCBIfam" id="TIGR00229">
    <property type="entry name" value="sensory_box"/>
    <property type="match status" value="2"/>
</dbReference>
<dbReference type="KEGG" id="sml:Smlt0551"/>
<dbReference type="Pfam" id="PF13188">
    <property type="entry name" value="PAS_8"/>
    <property type="match status" value="1"/>
</dbReference>
<dbReference type="SMART" id="SM00267">
    <property type="entry name" value="GGDEF"/>
    <property type="match status" value="1"/>
</dbReference>
<dbReference type="EMBL" id="AM743169">
    <property type="protein sequence ID" value="CAQ44140.1"/>
    <property type="molecule type" value="Genomic_DNA"/>
</dbReference>
<dbReference type="eggNOG" id="COG2202">
    <property type="taxonomic scope" value="Bacteria"/>
</dbReference>
<dbReference type="Gene3D" id="3.20.20.450">
    <property type="entry name" value="EAL domain"/>
    <property type="match status" value="1"/>
</dbReference>
<dbReference type="Pfam" id="PF08447">
    <property type="entry name" value="PAS_3"/>
    <property type="match status" value="1"/>
</dbReference>
<evidence type="ECO:0000259" key="4">
    <source>
        <dbReference type="PROSITE" id="PS50883"/>
    </source>
</evidence>
<dbReference type="SMART" id="SM00052">
    <property type="entry name" value="EAL"/>
    <property type="match status" value="1"/>
</dbReference>
<feature type="transmembrane region" description="Helical" evidence="1">
    <location>
        <begin position="344"/>
        <end position="369"/>
    </location>
</feature>
<dbReference type="InterPro" id="IPR035965">
    <property type="entry name" value="PAS-like_dom_sf"/>
</dbReference>
<evidence type="ECO:0000313" key="6">
    <source>
        <dbReference type="EMBL" id="CAQ44140.1"/>
    </source>
</evidence>
<dbReference type="Gene3D" id="3.30.70.270">
    <property type="match status" value="1"/>
</dbReference>
<dbReference type="eggNOG" id="COG2200">
    <property type="taxonomic scope" value="Bacteria"/>
</dbReference>
<dbReference type="PROSITE" id="PS50887">
    <property type="entry name" value="GGDEF"/>
    <property type="match status" value="1"/>
</dbReference>
<protein>
    <submittedName>
        <fullName evidence="6">Transmembrane GGDEF EAL domain signalling protein</fullName>
    </submittedName>
</protein>
<dbReference type="PROSITE" id="PS50883">
    <property type="entry name" value="EAL"/>
    <property type="match status" value="1"/>
</dbReference>
<dbReference type="InterPro" id="IPR001610">
    <property type="entry name" value="PAC"/>
</dbReference>
<evidence type="ECO:0000259" key="5">
    <source>
        <dbReference type="PROSITE" id="PS50887"/>
    </source>
</evidence>
<keyword evidence="1 6" id="KW-0812">Transmembrane</keyword>
<dbReference type="SUPFAM" id="SSF55785">
    <property type="entry name" value="PYP-like sensor domain (PAS domain)"/>
    <property type="match status" value="2"/>
</dbReference>
<feature type="domain" description="PAS" evidence="2">
    <location>
        <begin position="511"/>
        <end position="582"/>
    </location>
</feature>
<dbReference type="Pfam" id="PF00990">
    <property type="entry name" value="GGDEF"/>
    <property type="match status" value="1"/>
</dbReference>
<dbReference type="InterPro" id="IPR052155">
    <property type="entry name" value="Biofilm_reg_signaling"/>
</dbReference>
<dbReference type="PROSITE" id="PS50112">
    <property type="entry name" value="PAS"/>
    <property type="match status" value="1"/>
</dbReference>
<evidence type="ECO:0000313" key="7">
    <source>
        <dbReference type="Proteomes" id="UP000008840"/>
    </source>
</evidence>
<accession>B2FLN6</accession>
<dbReference type="CDD" id="cd00130">
    <property type="entry name" value="PAS"/>
    <property type="match status" value="2"/>
</dbReference>
<dbReference type="InterPro" id="IPR013655">
    <property type="entry name" value="PAS_fold_3"/>
</dbReference>
<dbReference type="InterPro" id="IPR000160">
    <property type="entry name" value="GGDEF_dom"/>
</dbReference>
<dbReference type="HOGENOM" id="CLU_000445_70_20_6"/>
<dbReference type="InterPro" id="IPR043128">
    <property type="entry name" value="Rev_trsase/Diguanyl_cyclase"/>
</dbReference>
<dbReference type="SUPFAM" id="SSF55073">
    <property type="entry name" value="Nucleotide cyclase"/>
    <property type="match status" value="1"/>
</dbReference>
<dbReference type="Gene3D" id="3.30.450.20">
    <property type="entry name" value="PAS domain"/>
    <property type="match status" value="4"/>
</dbReference>
<evidence type="ECO:0000256" key="1">
    <source>
        <dbReference type="SAM" id="Phobius"/>
    </source>
</evidence>
<dbReference type="PANTHER" id="PTHR44757">
    <property type="entry name" value="DIGUANYLATE CYCLASE DGCP"/>
    <property type="match status" value="1"/>
</dbReference>
<dbReference type="CDD" id="cd12915">
    <property type="entry name" value="PDC2_DGC_like"/>
    <property type="match status" value="1"/>
</dbReference>
<dbReference type="SUPFAM" id="SSF141868">
    <property type="entry name" value="EAL domain-like"/>
    <property type="match status" value="1"/>
</dbReference>
<dbReference type="CDD" id="cd18773">
    <property type="entry name" value="PDC1_HK_sensor"/>
    <property type="match status" value="1"/>
</dbReference>
<name>B2FLN6_STRMK</name>
<dbReference type="Pfam" id="PF00563">
    <property type="entry name" value="EAL"/>
    <property type="match status" value="1"/>
</dbReference>
<proteinExistence type="predicted"/>
<gene>
    <name evidence="6" type="ordered locus">Smlt0551</name>
</gene>
<sequence>MQDLAERAEAIFTPSPGWCMLGPGALRGHGEVAMQDGVRRQEWRSPAVEVGDVEDSFAHEASRLHKEDRPMPALKRALARPLRAITWGGVLLGLLLVAGLATMLANDHHRRLEAAQRQSRALAVGSERLLALELRNLERAMTGIAGDAGELFRSVPSQAPVLLDAAIGGVLRRHAELHSIVVLDRHGRALTAGRGDLQLPLWTDPLRRGQGSALYIGPPQRASDGDWVVPLALPMAGERWLLARLRCGELQRIAGGLDVGPNGLVSITDAEGYMLARVPDPHGTVGRRYDLPRRDLLGKQAVVELGSLPGVVDGVPRITTISTLDRSPLAVQIGLADEDVLAPWWPYLQASVAIVLAYIVVLLVLLYAVRRSTRSQQAMAEELKAGHAELRLAHQVGRVCTWYVDEDAALLRWSPLAREIFGVQTDALPVADFFARVHRDDAARLQQAFDQAFAGGAVLDQVFRLVLPGGEVRWVGARGQRVEVADSERRMIGALTDLSERYQAREQMSEVERRFRLLFDRNPAPFWVFDPDTLRFIEVNDAAVRQYGYSREEFLAMSILDIRPREGWDEVRGAIQRAQVGDPPDATVRLHRRKDGSVFEVRAHLSKLDFDGQPACLVLAEDVSERLAYERDLAYQARHNPATGLLNVRALTDQLDEQGEGYTIAFVQLRGLQLVADTLGREIGDAVLQSMATRLGGLGARCGTLAFQPAEDFVFAIGSEHDTQRVLDDLLQIVSAPMRGKDSLHQFEPRIGVAVHVAGDGHSAEQVIGMAAQAAHAARAEGNVVVWFDAAVTTRLADRLRLAGRIHAAIDNEFQLYFQPIRHASDGSPAALEALLRWPQADGSFIPPNEFIQLCEDTGLILALGRWVIRAAAKAQRRLVEAGWGELPIAVNVSAVQFFNSDLVAEFTRAQQEFGLARGALHVELTESSLMRKPGQAMQTMQRLHEQGISVSLDDFGTGYSSMSYLQHLPLDILKIDRSFVADVETNPRNASICRALLSLGHSMGLTIIAEGVETPGQLDWLAAHGCDQVQGYLLGRPAPLERIIDALDEVAA</sequence>
<dbReference type="InterPro" id="IPR000014">
    <property type="entry name" value="PAS"/>
</dbReference>
<dbReference type="InterPro" id="IPR029787">
    <property type="entry name" value="Nucleotide_cyclase"/>
</dbReference>
<dbReference type="eggNOG" id="COG2199">
    <property type="taxonomic scope" value="Bacteria"/>
</dbReference>
<dbReference type="AlphaFoldDB" id="B2FLN6"/>
<dbReference type="InterPro" id="IPR000700">
    <property type="entry name" value="PAS-assoc_C"/>
</dbReference>
<feature type="domain" description="EAL" evidence="4">
    <location>
        <begin position="799"/>
        <end position="1052"/>
    </location>
</feature>
<keyword evidence="7" id="KW-1185">Reference proteome</keyword>